<sequence>MWHVSGDFNTYNTGSKGAECFRSSLAILKQVGVQRLVHDGETNHEICTGGCKLEVCSAPQHLILLPVQIAAKGKLKMMKGGKHLLDPPAAGCYQRQTERG</sequence>
<accession>A0A5B0QZT2</accession>
<dbReference type="Proteomes" id="UP000325313">
    <property type="component" value="Unassembled WGS sequence"/>
</dbReference>
<name>A0A5B0QZT2_PUCGR</name>
<evidence type="ECO:0000313" key="2">
    <source>
        <dbReference type="Proteomes" id="UP000325313"/>
    </source>
</evidence>
<organism evidence="1 2">
    <name type="scientific">Puccinia graminis f. sp. tritici</name>
    <dbReference type="NCBI Taxonomy" id="56615"/>
    <lineage>
        <taxon>Eukaryota</taxon>
        <taxon>Fungi</taxon>
        <taxon>Dikarya</taxon>
        <taxon>Basidiomycota</taxon>
        <taxon>Pucciniomycotina</taxon>
        <taxon>Pucciniomycetes</taxon>
        <taxon>Pucciniales</taxon>
        <taxon>Pucciniaceae</taxon>
        <taxon>Puccinia</taxon>
    </lineage>
</organism>
<comment type="caution">
    <text evidence="1">The sequence shown here is derived from an EMBL/GenBank/DDBJ whole genome shotgun (WGS) entry which is preliminary data.</text>
</comment>
<dbReference type="EMBL" id="VDEP01000246">
    <property type="protein sequence ID" value="KAA1118609.1"/>
    <property type="molecule type" value="Genomic_DNA"/>
</dbReference>
<reference evidence="1 2" key="1">
    <citation type="submission" date="2019-05" db="EMBL/GenBank/DDBJ databases">
        <title>Emergence of the Ug99 lineage of the wheat stem rust pathogen through somatic hybridization.</title>
        <authorList>
            <person name="Li F."/>
            <person name="Upadhyaya N.M."/>
            <person name="Sperschneider J."/>
            <person name="Matny O."/>
            <person name="Nguyen-Phuc H."/>
            <person name="Mago R."/>
            <person name="Raley C."/>
            <person name="Miller M.E."/>
            <person name="Silverstein K.A.T."/>
            <person name="Henningsen E."/>
            <person name="Hirsch C.D."/>
            <person name="Visser B."/>
            <person name="Pretorius Z.A."/>
            <person name="Steffenson B.J."/>
            <person name="Schwessinger B."/>
            <person name="Dodds P.N."/>
            <person name="Figueroa M."/>
        </authorList>
    </citation>
    <scope>NUCLEOTIDE SEQUENCE [LARGE SCALE GENOMIC DNA]</scope>
    <source>
        <strain evidence="1 2">Ug99</strain>
    </source>
</reference>
<evidence type="ECO:0000313" key="1">
    <source>
        <dbReference type="EMBL" id="KAA1118609.1"/>
    </source>
</evidence>
<dbReference type="AlphaFoldDB" id="A0A5B0QZT2"/>
<proteinExistence type="predicted"/>
<protein>
    <submittedName>
        <fullName evidence="1">Uncharacterized protein</fullName>
    </submittedName>
</protein>
<gene>
    <name evidence="1" type="ORF">PGTUg99_001380</name>
</gene>